<dbReference type="EMBL" id="CADIKC010000010">
    <property type="protein sequence ID" value="CAB3734871.1"/>
    <property type="molecule type" value="Genomic_DNA"/>
</dbReference>
<accession>A0A6J5CE50</accession>
<name>A0A6J5CE50_9BURK</name>
<protein>
    <submittedName>
        <fullName evidence="1">Uncharacterized protein</fullName>
    </submittedName>
</protein>
<gene>
    <name evidence="1" type="ORF">LMG24238_06087</name>
</gene>
<dbReference type="Proteomes" id="UP000494255">
    <property type="component" value="Unassembled WGS sequence"/>
</dbReference>
<keyword evidence="2" id="KW-1185">Reference proteome</keyword>
<sequence length="129" mass="15445">MPLLQMAPCKLQRMHVERHSGSQQHRLIPVRFPTRMKFEKPRLDRRQRHRVVTFDCRARARLIALRFGDGCESRDSRMFEQLTRCDIQIRFLSTRNDLQTEDRVAAEPEEIIMRTNTFDAQHVTPDLRE</sequence>
<evidence type="ECO:0000313" key="2">
    <source>
        <dbReference type="Proteomes" id="UP000494255"/>
    </source>
</evidence>
<proteinExistence type="predicted"/>
<dbReference type="AlphaFoldDB" id="A0A6J5CE50"/>
<reference evidence="1 2" key="1">
    <citation type="submission" date="2020-04" db="EMBL/GenBank/DDBJ databases">
        <authorList>
            <person name="De Canck E."/>
        </authorList>
    </citation>
    <scope>NUCLEOTIDE SEQUENCE [LARGE SCALE GENOMIC DNA]</scope>
    <source>
        <strain evidence="1 2">LMG 24238</strain>
    </source>
</reference>
<evidence type="ECO:0000313" key="1">
    <source>
        <dbReference type="EMBL" id="CAB3734871.1"/>
    </source>
</evidence>
<organism evidence="1 2">
    <name type="scientific">Paraburkholderia sediminicola</name>
    <dbReference type="NCBI Taxonomy" id="458836"/>
    <lineage>
        <taxon>Bacteria</taxon>
        <taxon>Pseudomonadati</taxon>
        <taxon>Pseudomonadota</taxon>
        <taxon>Betaproteobacteria</taxon>
        <taxon>Burkholderiales</taxon>
        <taxon>Burkholderiaceae</taxon>
        <taxon>Paraburkholderia</taxon>
    </lineage>
</organism>